<dbReference type="PANTHER" id="PTHR10039">
    <property type="entry name" value="AMELOGENIN"/>
    <property type="match status" value="1"/>
</dbReference>
<proteinExistence type="predicted"/>
<gene>
    <name evidence="3" type="ORF">N7493_007483</name>
</gene>
<evidence type="ECO:0000256" key="1">
    <source>
        <dbReference type="ARBA" id="ARBA00022737"/>
    </source>
</evidence>
<protein>
    <recommendedName>
        <fullName evidence="2">Nephrocystin 3-like N-terminal domain-containing protein</fullName>
    </recommendedName>
</protein>
<evidence type="ECO:0000313" key="3">
    <source>
        <dbReference type="EMBL" id="KAJ5719028.1"/>
    </source>
</evidence>
<name>A0AAD6HHW1_9EURO</name>
<accession>A0AAD6HHW1</accession>
<feature type="domain" description="Nephrocystin 3-like N-terminal" evidence="2">
    <location>
        <begin position="2"/>
        <end position="138"/>
    </location>
</feature>
<evidence type="ECO:0000259" key="2">
    <source>
        <dbReference type="Pfam" id="PF24883"/>
    </source>
</evidence>
<dbReference type="EMBL" id="JAQJAN010000011">
    <property type="protein sequence ID" value="KAJ5719028.1"/>
    <property type="molecule type" value="Genomic_DNA"/>
</dbReference>
<sequence length="383" mass="44291">MAGTGKSTISRTVARSLEKSLLLVGFFFKRGEGDRGNATKLFPTISRRLAIFIPDLAVSLREALSRDPDIPMRSLREQFKGLLLQPLQGLRTVSSQIPAIVLIIDALDECENIRLILQLLPQMLQIKTIRHRIFLTSRPELPIRLGFSKMANHEYQDIALHEIPDEVTLHDISIFLKDRFRKIQDEKHVPANWPGDDMIQSLVEMSVPLFISAATICRFIELKHNPVKSLTDLMKDQTKHVTKMDKTYLPIFSCDFYVDKKMMKTKFFNCSTKLSTLLELDTELLTNLLDRFQSVLSLPSDRNIPVRILHLSFRDFLLQTRSKFFVQEKHTREEIIIHCLNHMRLELKRNICNLESFGTERTAINSALIAQCLQPELHYSCRY</sequence>
<reference evidence="3" key="1">
    <citation type="journal article" date="2023" name="IMA Fungus">
        <title>Comparative genomic study of the Penicillium genus elucidates a diverse pangenome and 15 lateral gene transfer events.</title>
        <authorList>
            <person name="Petersen C."/>
            <person name="Sorensen T."/>
            <person name="Nielsen M.R."/>
            <person name="Sondergaard T.E."/>
            <person name="Sorensen J.L."/>
            <person name="Fitzpatrick D.A."/>
            <person name="Frisvad J.C."/>
            <person name="Nielsen K.L."/>
        </authorList>
    </citation>
    <scope>NUCLEOTIDE SEQUENCE</scope>
    <source>
        <strain evidence="3">IBT 17514</strain>
    </source>
</reference>
<dbReference type="Proteomes" id="UP001215712">
    <property type="component" value="Unassembled WGS sequence"/>
</dbReference>
<dbReference type="PANTHER" id="PTHR10039:SF14">
    <property type="entry name" value="NACHT DOMAIN-CONTAINING PROTEIN"/>
    <property type="match status" value="1"/>
</dbReference>
<dbReference type="Pfam" id="PF24883">
    <property type="entry name" value="NPHP3_N"/>
    <property type="match status" value="1"/>
</dbReference>
<dbReference type="AlphaFoldDB" id="A0AAD6HHW1"/>
<evidence type="ECO:0000313" key="4">
    <source>
        <dbReference type="Proteomes" id="UP001215712"/>
    </source>
</evidence>
<keyword evidence="4" id="KW-1185">Reference proteome</keyword>
<dbReference type="InterPro" id="IPR056884">
    <property type="entry name" value="NPHP3-like_N"/>
</dbReference>
<keyword evidence="1" id="KW-0677">Repeat</keyword>
<reference evidence="3" key="2">
    <citation type="submission" date="2023-01" db="EMBL/GenBank/DDBJ databases">
        <authorList>
            <person name="Petersen C."/>
        </authorList>
    </citation>
    <scope>NUCLEOTIDE SEQUENCE</scope>
    <source>
        <strain evidence="3">IBT 17514</strain>
    </source>
</reference>
<organism evidence="3 4">
    <name type="scientific">Penicillium malachiteum</name>
    <dbReference type="NCBI Taxonomy" id="1324776"/>
    <lineage>
        <taxon>Eukaryota</taxon>
        <taxon>Fungi</taxon>
        <taxon>Dikarya</taxon>
        <taxon>Ascomycota</taxon>
        <taxon>Pezizomycotina</taxon>
        <taxon>Eurotiomycetes</taxon>
        <taxon>Eurotiomycetidae</taxon>
        <taxon>Eurotiales</taxon>
        <taxon>Aspergillaceae</taxon>
        <taxon>Penicillium</taxon>
    </lineage>
</organism>
<comment type="caution">
    <text evidence="3">The sequence shown here is derived from an EMBL/GenBank/DDBJ whole genome shotgun (WGS) entry which is preliminary data.</text>
</comment>